<sequence>MTHPRPVLLVLGVLAVVPLLSAYNVSPVPNVVFNATKDGSYFGYAIHLKKDGLFVGAPRAESSLPKQRKIAEPGAVFRCNVIDGSCVQYDQLDNRGRDTHMNKSGQYFGASLDGIVDREELVGCAPRFVYEDYEGREISERAMTGICYARMNNSTITLKEAFDSRKTKSIFDYSSEGFSVHMVQGVEKGLKIMSGLPLHDFSGVVIIYTGTFGAVLHSVQETPGGYFGYSVNSMVVQNKTVYVASAPRSNGSPGKVFIFETKVANTKQLDAHNKVVLVGDEIRDYFGYSLCTEDINGDGLPDVLVGAPYYSKNSRDDHGAVFVYLSRGFALNGTLKFERQLVLASNYTGSGHFGYSIASLGDINNDGFNDIAVGAPFEQNGGAVYIHHGSATGISSNPSQILKISSSNETSAMFGAALARAVDIDGNYYGDIAVGAPFADRVFLFKTYPILRPMFSMNATKSQINLRNVSSGNDTVMDEFELEICYHYEIVGNIRMDHEYDFETTLSLDTQSSVIRATTDSDLKLLRFSTKKQCIRKKITVNTSFYYVDIPIVFGLTYKLINQKTTGEQFCDSCAILEKTSNTVNFVKHSVVFGKECDNDDCRVDMKLFGELRNFNTSLVVNSTKTLELMYKITNMGDVAYATKLNVHFSQSVKILKMNGYCESTDVIMTCNINNGRALRNNTVIVVNVTLDGSTLMGDQLVITAQLSSSGKEIEDADNRHTHTIELKRFSEVDVRGLYNPSYFDIDKQDGTSVIKSKLIVENLGPSNIQNTTVSVLIPETFDNGARSCPLIESVKSVKILNGEQEFTFSSSPTTHSSTSQNNLKPFNESSHSNLDFLRNKQEVILSCHQAYVRCRNVTFFIADFTPSPDIPLQIELELDVQPKALLKLFPDEDNILVSLFVTVDFVHAQTEIHQSTQGSIVFYRTGSGVPMWVYVLSVLLGALILAVITHLLHKRQFFKRMTQSDMEEKLTREVSEAGKRGSGKFVIKASWIF</sequence>
<evidence type="ECO:0000256" key="3">
    <source>
        <dbReference type="ARBA" id="ARBA00022692"/>
    </source>
</evidence>
<evidence type="ECO:0000256" key="12">
    <source>
        <dbReference type="PROSITE-ProRule" id="PRU00803"/>
    </source>
</evidence>
<dbReference type="STRING" id="7176.B0W840"/>
<feature type="repeat" description="FG-GAP" evidence="12">
    <location>
        <begin position="30"/>
        <end position="88"/>
    </location>
</feature>
<dbReference type="SMART" id="SM00191">
    <property type="entry name" value="Int_alpha"/>
    <property type="match status" value="5"/>
</dbReference>
<dbReference type="KEGG" id="cqu:CpipJ_CPIJ002982"/>
<evidence type="ECO:0000256" key="9">
    <source>
        <dbReference type="ARBA" id="ARBA00023136"/>
    </source>
</evidence>
<dbReference type="InterPro" id="IPR000413">
    <property type="entry name" value="Integrin_alpha"/>
</dbReference>
<evidence type="ECO:0000256" key="11">
    <source>
        <dbReference type="ARBA" id="ARBA00023180"/>
    </source>
</evidence>
<dbReference type="eggNOG" id="KOG3637">
    <property type="taxonomic scope" value="Eukaryota"/>
</dbReference>
<keyword evidence="5" id="KW-0677">Repeat</keyword>
<gene>
    <name evidence="17" type="primary">6034578</name>
    <name evidence="16" type="ORF">CpipJ_CPIJ002982</name>
</gene>
<dbReference type="PROSITE" id="PS51470">
    <property type="entry name" value="FG_GAP"/>
    <property type="match status" value="4"/>
</dbReference>
<dbReference type="InterPro" id="IPR048285">
    <property type="entry name" value="Integrin_alpha_Ig-like_2"/>
</dbReference>
<keyword evidence="10 13" id="KW-0675">Receptor</keyword>
<dbReference type="Gene3D" id="2.60.40.1460">
    <property type="entry name" value="Integrin domains. Chain A, domain 2"/>
    <property type="match status" value="1"/>
</dbReference>
<keyword evidence="8 13" id="KW-0401">Integrin</keyword>
<evidence type="ECO:0000256" key="1">
    <source>
        <dbReference type="ARBA" id="ARBA00004479"/>
    </source>
</evidence>
<dbReference type="Gene3D" id="1.20.5.930">
    <property type="entry name" value="Bicelle-embedded integrin alpha(iib) transmembrane segment"/>
    <property type="match status" value="1"/>
</dbReference>
<keyword evidence="9 13" id="KW-0472">Membrane</keyword>
<keyword evidence="18" id="KW-1185">Reference proteome</keyword>
<dbReference type="PANTHER" id="PTHR23220">
    <property type="entry name" value="INTEGRIN ALPHA"/>
    <property type="match status" value="1"/>
</dbReference>
<dbReference type="PRINTS" id="PR01185">
    <property type="entry name" value="INTEGRINA"/>
</dbReference>
<dbReference type="HOGENOM" id="CLU_008760_0_0_1"/>
<dbReference type="InterPro" id="IPR013519">
    <property type="entry name" value="Int_alpha_beta-p"/>
</dbReference>
<dbReference type="InParanoid" id="B0W840"/>
<dbReference type="InterPro" id="IPR028994">
    <property type="entry name" value="Integrin_alpha_N"/>
</dbReference>
<dbReference type="Gene3D" id="2.60.40.1510">
    <property type="entry name" value="ntegrin, alpha v. Chain A, domain 3"/>
    <property type="match status" value="1"/>
</dbReference>
<dbReference type="Pfam" id="PF20805">
    <property type="entry name" value="Integrin_A_Ig_2"/>
    <property type="match status" value="1"/>
</dbReference>
<proteinExistence type="inferred from homology"/>
<dbReference type="SUPFAM" id="SSF69179">
    <property type="entry name" value="Integrin domains"/>
    <property type="match status" value="1"/>
</dbReference>
<feature type="repeat" description="FG-GAP" evidence="12">
    <location>
        <begin position="272"/>
        <end position="333"/>
    </location>
</feature>
<dbReference type="Proteomes" id="UP000002320">
    <property type="component" value="Unassembled WGS sequence"/>
</dbReference>
<evidence type="ECO:0000256" key="13">
    <source>
        <dbReference type="RuleBase" id="RU003762"/>
    </source>
</evidence>
<dbReference type="VEuPathDB" id="VectorBase:CQUJHB006378"/>
<evidence type="ECO:0000256" key="2">
    <source>
        <dbReference type="ARBA" id="ARBA00008054"/>
    </source>
</evidence>
<evidence type="ECO:0000256" key="4">
    <source>
        <dbReference type="ARBA" id="ARBA00022729"/>
    </source>
</evidence>
<name>B0W840_CULQU</name>
<keyword evidence="6 13" id="KW-0130">Cell adhesion</keyword>
<dbReference type="InterPro" id="IPR013517">
    <property type="entry name" value="FG-GAP"/>
</dbReference>
<dbReference type="OrthoDB" id="5317514at2759"/>
<organism>
    <name type="scientific">Culex quinquefasciatus</name>
    <name type="common">Southern house mosquito</name>
    <name type="synonym">Culex pungens</name>
    <dbReference type="NCBI Taxonomy" id="7176"/>
    <lineage>
        <taxon>Eukaryota</taxon>
        <taxon>Metazoa</taxon>
        <taxon>Ecdysozoa</taxon>
        <taxon>Arthropoda</taxon>
        <taxon>Hexapoda</taxon>
        <taxon>Insecta</taxon>
        <taxon>Pterygota</taxon>
        <taxon>Neoptera</taxon>
        <taxon>Endopterygota</taxon>
        <taxon>Diptera</taxon>
        <taxon>Nematocera</taxon>
        <taxon>Culicoidea</taxon>
        <taxon>Culicidae</taxon>
        <taxon>Culicinae</taxon>
        <taxon>Culicini</taxon>
        <taxon>Culex</taxon>
        <taxon>Culex</taxon>
    </lineage>
</organism>
<dbReference type="GO" id="GO:0005178">
    <property type="term" value="F:integrin binding"/>
    <property type="evidence" value="ECO:0007669"/>
    <property type="project" value="TreeGrafter"/>
</dbReference>
<accession>B0W840</accession>
<feature type="repeat" description="FG-GAP" evidence="12">
    <location>
        <begin position="340"/>
        <end position="396"/>
    </location>
</feature>
<dbReference type="Pfam" id="PF01839">
    <property type="entry name" value="FG-GAP"/>
    <property type="match status" value="2"/>
</dbReference>
<dbReference type="EMBL" id="DS231857">
    <property type="protein sequence ID" value="EDS38665.1"/>
    <property type="molecule type" value="Genomic_DNA"/>
</dbReference>
<reference evidence="17" key="2">
    <citation type="submission" date="2020-05" db="UniProtKB">
        <authorList>
            <consortium name="EnsemblMetazoa"/>
        </authorList>
    </citation>
    <scope>IDENTIFICATION</scope>
    <source>
        <strain evidence="17">JHB</strain>
    </source>
</reference>
<evidence type="ECO:0000313" key="17">
    <source>
        <dbReference type="EnsemblMetazoa" id="CPIJ002982-PA"/>
    </source>
</evidence>
<evidence type="ECO:0000313" key="16">
    <source>
        <dbReference type="EMBL" id="EDS38665.1"/>
    </source>
</evidence>
<feature type="compositionally biased region" description="Low complexity" evidence="14">
    <location>
        <begin position="808"/>
        <end position="820"/>
    </location>
</feature>
<evidence type="ECO:0000256" key="8">
    <source>
        <dbReference type="ARBA" id="ARBA00023037"/>
    </source>
</evidence>
<evidence type="ECO:0000256" key="5">
    <source>
        <dbReference type="ARBA" id="ARBA00022737"/>
    </source>
</evidence>
<feature type="signal peptide" evidence="13">
    <location>
        <begin position="1"/>
        <end position="22"/>
    </location>
</feature>
<comment type="similarity">
    <text evidence="2 13">Belongs to the integrin alpha chain family.</text>
</comment>
<evidence type="ECO:0000313" key="18">
    <source>
        <dbReference type="Proteomes" id="UP000002320"/>
    </source>
</evidence>
<dbReference type="VEuPathDB" id="VectorBase:CPIJ002982"/>
<dbReference type="GO" id="GO:0009897">
    <property type="term" value="C:external side of plasma membrane"/>
    <property type="evidence" value="ECO:0007669"/>
    <property type="project" value="TreeGrafter"/>
</dbReference>
<feature type="region of interest" description="Disordered" evidence="14">
    <location>
        <begin position="808"/>
        <end position="827"/>
    </location>
</feature>
<dbReference type="GO" id="GO:0007157">
    <property type="term" value="P:heterophilic cell-cell adhesion via plasma membrane cell adhesion molecules"/>
    <property type="evidence" value="ECO:0007669"/>
    <property type="project" value="UniProtKB-ARBA"/>
</dbReference>
<feature type="domain" description="Integrin alpha second immunoglobulin-like" evidence="15">
    <location>
        <begin position="597"/>
        <end position="724"/>
    </location>
</feature>
<evidence type="ECO:0000256" key="10">
    <source>
        <dbReference type="ARBA" id="ARBA00023170"/>
    </source>
</evidence>
<dbReference type="GO" id="GO:0008305">
    <property type="term" value="C:integrin complex"/>
    <property type="evidence" value="ECO:0007669"/>
    <property type="project" value="InterPro"/>
</dbReference>
<dbReference type="GO" id="GO:0007229">
    <property type="term" value="P:integrin-mediated signaling pathway"/>
    <property type="evidence" value="ECO:0007669"/>
    <property type="project" value="UniProtKB-KW"/>
</dbReference>
<evidence type="ECO:0000256" key="6">
    <source>
        <dbReference type="ARBA" id="ARBA00022889"/>
    </source>
</evidence>
<keyword evidence="3 13" id="KW-0812">Transmembrane</keyword>
<dbReference type="GO" id="GO:0033627">
    <property type="term" value="P:cell adhesion mediated by integrin"/>
    <property type="evidence" value="ECO:0007669"/>
    <property type="project" value="TreeGrafter"/>
</dbReference>
<feature type="transmembrane region" description="Helical" evidence="13">
    <location>
        <begin position="932"/>
        <end position="953"/>
    </location>
</feature>
<comment type="subcellular location">
    <subcellularLocation>
        <location evidence="1 13">Membrane</location>
        <topology evidence="1 13">Single-pass type I membrane protein</topology>
    </subcellularLocation>
</comment>
<reference evidence="16" key="1">
    <citation type="submission" date="2007-03" db="EMBL/GenBank/DDBJ databases">
        <title>Annotation of Culex pipiens quinquefasciatus.</title>
        <authorList>
            <consortium name="The Broad Institute Genome Sequencing Platform"/>
            <person name="Atkinson P.W."/>
            <person name="Hemingway J."/>
            <person name="Christensen B.M."/>
            <person name="Higgs S."/>
            <person name="Kodira C."/>
            <person name="Hannick L."/>
            <person name="Megy K."/>
            <person name="O'Leary S."/>
            <person name="Pearson M."/>
            <person name="Haas B.J."/>
            <person name="Mauceli E."/>
            <person name="Wortman J.R."/>
            <person name="Lee N.H."/>
            <person name="Guigo R."/>
            <person name="Stanke M."/>
            <person name="Alvarado L."/>
            <person name="Amedeo P."/>
            <person name="Antoine C.H."/>
            <person name="Arensburger P."/>
            <person name="Bidwell S.L."/>
            <person name="Crawford M."/>
            <person name="Camaro F."/>
            <person name="Devon K."/>
            <person name="Engels R."/>
            <person name="Hammond M."/>
            <person name="Howarth C."/>
            <person name="Koehrsen M."/>
            <person name="Lawson D."/>
            <person name="Montgomery P."/>
            <person name="Nene V."/>
            <person name="Nusbaum C."/>
            <person name="Puiu D."/>
            <person name="Romero-Severson J."/>
            <person name="Severson D.W."/>
            <person name="Shumway M."/>
            <person name="Sisk P."/>
            <person name="Stolte C."/>
            <person name="Zeng Q."/>
            <person name="Eisenstadt E."/>
            <person name="Fraser-Liggett C."/>
            <person name="Strausberg R."/>
            <person name="Galagan J."/>
            <person name="Birren B."/>
            <person name="Collins F.H."/>
        </authorList>
    </citation>
    <scope>NUCLEOTIDE SEQUENCE [LARGE SCALE GENOMIC DNA]</scope>
    <source>
        <strain evidence="16">JHB</strain>
    </source>
</reference>
<protein>
    <submittedName>
        <fullName evidence="16">Integrin alpha-PS5</fullName>
    </submittedName>
</protein>
<dbReference type="OMA" id="ANTISCY"/>
<dbReference type="GO" id="GO:0007160">
    <property type="term" value="P:cell-matrix adhesion"/>
    <property type="evidence" value="ECO:0007669"/>
    <property type="project" value="TreeGrafter"/>
</dbReference>
<dbReference type="SUPFAM" id="SSF69318">
    <property type="entry name" value="Integrin alpha N-terminal domain"/>
    <property type="match status" value="1"/>
</dbReference>
<evidence type="ECO:0000256" key="14">
    <source>
        <dbReference type="SAM" id="MobiDB-lite"/>
    </source>
</evidence>
<evidence type="ECO:0000256" key="7">
    <source>
        <dbReference type="ARBA" id="ARBA00022989"/>
    </source>
</evidence>
<evidence type="ECO:0000259" key="15">
    <source>
        <dbReference type="Pfam" id="PF20805"/>
    </source>
</evidence>
<keyword evidence="11" id="KW-0325">Glycoprotein</keyword>
<keyword evidence="4 13" id="KW-0732">Signal</keyword>
<keyword evidence="7 13" id="KW-1133">Transmembrane helix</keyword>
<dbReference type="AlphaFoldDB" id="B0W840"/>
<dbReference type="EnsemblMetazoa" id="CPIJ002982-RA">
    <property type="protein sequence ID" value="CPIJ002982-PA"/>
    <property type="gene ID" value="CPIJ002982"/>
</dbReference>
<dbReference type="InterPro" id="IPR032695">
    <property type="entry name" value="Integrin_dom_sf"/>
</dbReference>
<feature type="repeat" description="FG-GAP" evidence="12">
    <location>
        <begin position="400"/>
        <end position="462"/>
    </location>
</feature>
<dbReference type="PANTHER" id="PTHR23220:SF83">
    <property type="entry name" value="INTEGRIN ALPHA-PS3-RELATED"/>
    <property type="match status" value="1"/>
</dbReference>
<feature type="chain" id="PRO_5011325933" evidence="13">
    <location>
        <begin position="23"/>
        <end position="994"/>
    </location>
</feature>
<dbReference type="Gene3D" id="2.130.10.130">
    <property type="entry name" value="Integrin alpha, N-terminal"/>
    <property type="match status" value="1"/>
</dbReference>